<dbReference type="AlphaFoldDB" id="A0A6J4VSM4"/>
<organism evidence="2">
    <name type="scientific">uncultured Thermomicrobiales bacterium</name>
    <dbReference type="NCBI Taxonomy" id="1645740"/>
    <lineage>
        <taxon>Bacteria</taxon>
        <taxon>Pseudomonadati</taxon>
        <taxon>Thermomicrobiota</taxon>
        <taxon>Thermomicrobia</taxon>
        <taxon>Thermomicrobiales</taxon>
        <taxon>environmental samples</taxon>
    </lineage>
</organism>
<evidence type="ECO:0000313" key="2">
    <source>
        <dbReference type="EMBL" id="CAA9587619.1"/>
    </source>
</evidence>
<reference evidence="2" key="1">
    <citation type="submission" date="2020-02" db="EMBL/GenBank/DDBJ databases">
        <authorList>
            <person name="Meier V. D."/>
        </authorList>
    </citation>
    <scope>NUCLEOTIDE SEQUENCE</scope>
    <source>
        <strain evidence="2">AVDCRST_MAG18</strain>
    </source>
</reference>
<dbReference type="EMBL" id="CADCWN010000332">
    <property type="protein sequence ID" value="CAA9587619.1"/>
    <property type="molecule type" value="Genomic_DNA"/>
</dbReference>
<proteinExistence type="predicted"/>
<feature type="compositionally biased region" description="Basic and acidic residues" evidence="1">
    <location>
        <begin position="58"/>
        <end position="98"/>
    </location>
</feature>
<feature type="non-terminal residue" evidence="2">
    <location>
        <position position="175"/>
    </location>
</feature>
<gene>
    <name evidence="2" type="ORF">AVDCRST_MAG18-4169</name>
</gene>
<feature type="compositionally biased region" description="Gly residues" evidence="1">
    <location>
        <begin position="26"/>
        <end position="44"/>
    </location>
</feature>
<feature type="non-terminal residue" evidence="2">
    <location>
        <position position="1"/>
    </location>
</feature>
<name>A0A6J4VSM4_9BACT</name>
<protein>
    <submittedName>
        <fullName evidence="2">Uncharacterized protein</fullName>
    </submittedName>
</protein>
<feature type="compositionally biased region" description="Basic residues" evidence="1">
    <location>
        <begin position="45"/>
        <end position="55"/>
    </location>
</feature>
<feature type="region of interest" description="Disordered" evidence="1">
    <location>
        <begin position="1"/>
        <end position="175"/>
    </location>
</feature>
<feature type="compositionally biased region" description="Basic residues" evidence="1">
    <location>
        <begin position="1"/>
        <end position="13"/>
    </location>
</feature>
<evidence type="ECO:0000256" key="1">
    <source>
        <dbReference type="SAM" id="MobiDB-lite"/>
    </source>
</evidence>
<accession>A0A6J4VSM4</accession>
<feature type="compositionally biased region" description="Low complexity" evidence="1">
    <location>
        <begin position="166"/>
        <end position="175"/>
    </location>
</feature>
<feature type="compositionally biased region" description="Low complexity" evidence="1">
    <location>
        <begin position="15"/>
        <end position="25"/>
    </location>
</feature>
<feature type="compositionally biased region" description="Basic and acidic residues" evidence="1">
    <location>
        <begin position="145"/>
        <end position="159"/>
    </location>
</feature>
<sequence length="175" mass="18990">VRRCHFARRRGGRAARGVAATPGDVPAGGAGARRAGPTGGGGGRGRLRLPRRPGQHARGADRGRQRHPDDGGHPERAEPLRPRPRRDALHPRRPRDGGGRALPRRRGARHRDPGGQGELPVERARGAAHRALRRAPPQLPPDYAGDAHPRGRRGRVDRDRHRHLLHPAARGGRGL</sequence>